<feature type="non-terminal residue" evidence="1">
    <location>
        <position position="35"/>
    </location>
</feature>
<dbReference type="AlphaFoldDB" id="A0A382J4Y7"/>
<organism evidence="1">
    <name type="scientific">marine metagenome</name>
    <dbReference type="NCBI Taxonomy" id="408172"/>
    <lineage>
        <taxon>unclassified sequences</taxon>
        <taxon>metagenomes</taxon>
        <taxon>ecological metagenomes</taxon>
    </lineage>
</organism>
<reference evidence="1" key="1">
    <citation type="submission" date="2018-05" db="EMBL/GenBank/DDBJ databases">
        <authorList>
            <person name="Lanie J.A."/>
            <person name="Ng W.-L."/>
            <person name="Kazmierczak K.M."/>
            <person name="Andrzejewski T.M."/>
            <person name="Davidsen T.M."/>
            <person name="Wayne K.J."/>
            <person name="Tettelin H."/>
            <person name="Glass J.I."/>
            <person name="Rusch D."/>
            <person name="Podicherti R."/>
            <person name="Tsui H.-C.T."/>
            <person name="Winkler M.E."/>
        </authorList>
    </citation>
    <scope>NUCLEOTIDE SEQUENCE</scope>
</reference>
<name>A0A382J4Y7_9ZZZZ</name>
<proteinExistence type="predicted"/>
<gene>
    <name evidence="1" type="ORF">METZ01_LOCUS259479</name>
</gene>
<protein>
    <submittedName>
        <fullName evidence="1">Uncharacterized protein</fullName>
    </submittedName>
</protein>
<dbReference type="EMBL" id="UINC01071599">
    <property type="protein sequence ID" value="SVC06625.1"/>
    <property type="molecule type" value="Genomic_DNA"/>
</dbReference>
<sequence length="35" mass="4046">MKKRSLRKGFNTYLALGLSVMLFAVPVWSQDEDED</sequence>
<accession>A0A382J4Y7</accession>
<evidence type="ECO:0000313" key="1">
    <source>
        <dbReference type="EMBL" id="SVC06625.1"/>
    </source>
</evidence>